<reference evidence="1" key="2">
    <citation type="journal article" date="2015" name="Fish Shellfish Immunol.">
        <title>Early steps in the European eel (Anguilla anguilla)-Vibrio vulnificus interaction in the gills: Role of the RtxA13 toxin.</title>
        <authorList>
            <person name="Callol A."/>
            <person name="Pajuelo D."/>
            <person name="Ebbesson L."/>
            <person name="Teles M."/>
            <person name="MacKenzie S."/>
            <person name="Amaro C."/>
        </authorList>
    </citation>
    <scope>NUCLEOTIDE SEQUENCE</scope>
</reference>
<protein>
    <submittedName>
        <fullName evidence="1">Uncharacterized protein</fullName>
    </submittedName>
</protein>
<sequence>MPSALPAGVEVTVLTAFRTIQGWGVSCTALPDPAERVDREVHCGMQQNRK</sequence>
<accession>A0A0E9T4U6</accession>
<proteinExistence type="predicted"/>
<organism evidence="1">
    <name type="scientific">Anguilla anguilla</name>
    <name type="common">European freshwater eel</name>
    <name type="synonym">Muraena anguilla</name>
    <dbReference type="NCBI Taxonomy" id="7936"/>
    <lineage>
        <taxon>Eukaryota</taxon>
        <taxon>Metazoa</taxon>
        <taxon>Chordata</taxon>
        <taxon>Craniata</taxon>
        <taxon>Vertebrata</taxon>
        <taxon>Euteleostomi</taxon>
        <taxon>Actinopterygii</taxon>
        <taxon>Neopterygii</taxon>
        <taxon>Teleostei</taxon>
        <taxon>Anguilliformes</taxon>
        <taxon>Anguillidae</taxon>
        <taxon>Anguilla</taxon>
    </lineage>
</organism>
<dbReference type="EMBL" id="GBXM01059938">
    <property type="protein sequence ID" value="JAH48639.1"/>
    <property type="molecule type" value="Transcribed_RNA"/>
</dbReference>
<reference evidence="1" key="1">
    <citation type="submission" date="2014-11" db="EMBL/GenBank/DDBJ databases">
        <authorList>
            <person name="Amaro Gonzalez C."/>
        </authorList>
    </citation>
    <scope>NUCLEOTIDE SEQUENCE</scope>
</reference>
<name>A0A0E9T4U6_ANGAN</name>
<dbReference type="AlphaFoldDB" id="A0A0E9T4U6"/>
<evidence type="ECO:0000313" key="1">
    <source>
        <dbReference type="EMBL" id="JAH48639.1"/>
    </source>
</evidence>